<accession>I4DMQ4</accession>
<proteinExistence type="evidence at transcript level"/>
<evidence type="ECO:0000256" key="1">
    <source>
        <dbReference type="SAM" id="Phobius"/>
    </source>
</evidence>
<feature type="transmembrane region" description="Helical" evidence="1">
    <location>
        <begin position="20"/>
        <end position="44"/>
    </location>
</feature>
<reference evidence="2" key="1">
    <citation type="journal article" date="2012" name="BMC Biol.">
        <title>Comprehensive microarray-based analysis for stage-specific larval camouflage pattern-associated genes in the swallowtail butterfly, Papilio xuthus.</title>
        <authorList>
            <person name="Futahashi R."/>
            <person name="Shirataki H."/>
            <person name="Narita T."/>
            <person name="Mita K."/>
            <person name="Fujiwara H."/>
        </authorList>
    </citation>
    <scope>NUCLEOTIDE SEQUENCE</scope>
    <source>
        <tissue evidence="2">Epidermis</tissue>
    </source>
</reference>
<keyword evidence="1" id="KW-1133">Transmembrane helix</keyword>
<protein>
    <submittedName>
        <fullName evidence="2">Uncharacterized protein</fullName>
    </submittedName>
</protein>
<evidence type="ECO:0000313" key="2">
    <source>
        <dbReference type="EMBL" id="BAM19194.1"/>
    </source>
</evidence>
<feature type="transmembrane region" description="Helical" evidence="1">
    <location>
        <begin position="50"/>
        <end position="69"/>
    </location>
</feature>
<dbReference type="EMBL" id="AK402572">
    <property type="protein sequence ID" value="BAM19194.1"/>
    <property type="molecule type" value="mRNA"/>
</dbReference>
<name>I4DMQ4_PAPPL</name>
<keyword evidence="1" id="KW-0812">Transmembrane</keyword>
<dbReference type="AlphaFoldDB" id="I4DMQ4"/>
<sequence length="117" mass="11983">MAGDMAVATAVTAATTVDMITAVTAVATVVIATVATVAMVVAVATAKMDTVAAVAAAAAAMAAAVAVRLQRPPPLPRRTLTPTLMENANNARYDLQTSRTRISTEVRLNLCRLAFAV</sequence>
<keyword evidence="1" id="KW-0472">Membrane</keyword>
<organism evidence="2">
    <name type="scientific">Papilio polytes</name>
    <name type="common">Common mormon</name>
    <name type="synonym">Swallowtail butterfly</name>
    <dbReference type="NCBI Taxonomy" id="76194"/>
    <lineage>
        <taxon>Eukaryota</taxon>
        <taxon>Metazoa</taxon>
        <taxon>Ecdysozoa</taxon>
        <taxon>Arthropoda</taxon>
        <taxon>Hexapoda</taxon>
        <taxon>Insecta</taxon>
        <taxon>Pterygota</taxon>
        <taxon>Neoptera</taxon>
        <taxon>Endopterygota</taxon>
        <taxon>Lepidoptera</taxon>
        <taxon>Glossata</taxon>
        <taxon>Ditrysia</taxon>
        <taxon>Papilionoidea</taxon>
        <taxon>Papilionidae</taxon>
        <taxon>Papilioninae</taxon>
        <taxon>Papilio</taxon>
    </lineage>
</organism>